<protein>
    <submittedName>
        <fullName evidence="4">Uncharacterized protein</fullName>
    </submittedName>
</protein>
<organism evidence="4 5">
    <name type="scientific">Ditylenchus destructor</name>
    <dbReference type="NCBI Taxonomy" id="166010"/>
    <lineage>
        <taxon>Eukaryota</taxon>
        <taxon>Metazoa</taxon>
        <taxon>Ecdysozoa</taxon>
        <taxon>Nematoda</taxon>
        <taxon>Chromadorea</taxon>
        <taxon>Rhabditida</taxon>
        <taxon>Tylenchina</taxon>
        <taxon>Tylenchomorpha</taxon>
        <taxon>Sphaerularioidea</taxon>
        <taxon>Anguinidae</taxon>
        <taxon>Anguininae</taxon>
        <taxon>Ditylenchus</taxon>
    </lineage>
</organism>
<feature type="chain" id="PRO_5042072688" evidence="3">
    <location>
        <begin position="22"/>
        <end position="128"/>
    </location>
</feature>
<evidence type="ECO:0000313" key="4">
    <source>
        <dbReference type="EMBL" id="KAI1699442.1"/>
    </source>
</evidence>
<dbReference type="GO" id="GO:0005576">
    <property type="term" value="C:extracellular region"/>
    <property type="evidence" value="ECO:0007669"/>
    <property type="project" value="UniProtKB-SubCell"/>
</dbReference>
<dbReference type="InterPro" id="IPR002061">
    <property type="entry name" value="Scorpion_toxinL/defensin"/>
</dbReference>
<evidence type="ECO:0000256" key="1">
    <source>
        <dbReference type="ARBA" id="ARBA00004613"/>
    </source>
</evidence>
<dbReference type="EMBL" id="JAKKPZ010000179">
    <property type="protein sequence ID" value="KAI1699442.1"/>
    <property type="molecule type" value="Genomic_DNA"/>
</dbReference>
<sequence length="128" mass="13606">MNRSILLLFFCVFALSEVVLAAELGRIRGSVGVNNSSDVRLVRSADSCVTDDQCDQACKMFGASGGQVSDSVNPKVYCHCDDDPKRPTTAETCVAACDILGVGGGKPWLGNCTCSRCGGKWLLKNCCF</sequence>
<evidence type="ECO:0000256" key="2">
    <source>
        <dbReference type="ARBA" id="ARBA00022525"/>
    </source>
</evidence>
<comment type="caution">
    <text evidence="4">The sequence shown here is derived from an EMBL/GenBank/DDBJ whole genome shotgun (WGS) entry which is preliminary data.</text>
</comment>
<dbReference type="Pfam" id="PF00537">
    <property type="entry name" value="Toxin_3"/>
    <property type="match status" value="1"/>
</dbReference>
<dbReference type="InterPro" id="IPR036574">
    <property type="entry name" value="Scorpion_toxin-like_sf"/>
</dbReference>
<evidence type="ECO:0000313" key="5">
    <source>
        <dbReference type="Proteomes" id="UP001201812"/>
    </source>
</evidence>
<keyword evidence="5" id="KW-1185">Reference proteome</keyword>
<proteinExistence type="predicted"/>
<keyword evidence="2" id="KW-0964">Secreted</keyword>
<feature type="signal peptide" evidence="3">
    <location>
        <begin position="1"/>
        <end position="21"/>
    </location>
</feature>
<dbReference type="Proteomes" id="UP001201812">
    <property type="component" value="Unassembled WGS sequence"/>
</dbReference>
<evidence type="ECO:0000256" key="3">
    <source>
        <dbReference type="SAM" id="SignalP"/>
    </source>
</evidence>
<dbReference type="SUPFAM" id="SSF57095">
    <property type="entry name" value="Scorpion toxin-like"/>
    <property type="match status" value="1"/>
</dbReference>
<dbReference type="AlphaFoldDB" id="A0AAD4MMZ2"/>
<gene>
    <name evidence="4" type="ORF">DdX_17321</name>
</gene>
<keyword evidence="3" id="KW-0732">Signal</keyword>
<comment type="subcellular location">
    <subcellularLocation>
        <location evidence="1">Secreted</location>
    </subcellularLocation>
</comment>
<name>A0AAD4MMZ2_9BILA</name>
<dbReference type="GO" id="GO:0019871">
    <property type="term" value="F:sodium channel inhibitor activity"/>
    <property type="evidence" value="ECO:0007669"/>
    <property type="project" value="InterPro"/>
</dbReference>
<reference evidence="4" key="1">
    <citation type="submission" date="2022-01" db="EMBL/GenBank/DDBJ databases">
        <title>Genome Sequence Resource for Two Populations of Ditylenchus destructor, the Migratory Endoparasitic Phytonematode.</title>
        <authorList>
            <person name="Zhang H."/>
            <person name="Lin R."/>
            <person name="Xie B."/>
        </authorList>
    </citation>
    <scope>NUCLEOTIDE SEQUENCE</scope>
    <source>
        <strain evidence="4">BazhouSP</strain>
    </source>
</reference>
<accession>A0AAD4MMZ2</accession>